<keyword evidence="2" id="KW-1185">Reference proteome</keyword>
<dbReference type="Proteomes" id="UP000828941">
    <property type="component" value="Chromosome 7"/>
</dbReference>
<gene>
    <name evidence="1" type="ORF">L6164_018672</name>
</gene>
<organism evidence="1 2">
    <name type="scientific">Bauhinia variegata</name>
    <name type="common">Purple orchid tree</name>
    <name type="synonym">Phanera variegata</name>
    <dbReference type="NCBI Taxonomy" id="167791"/>
    <lineage>
        <taxon>Eukaryota</taxon>
        <taxon>Viridiplantae</taxon>
        <taxon>Streptophyta</taxon>
        <taxon>Embryophyta</taxon>
        <taxon>Tracheophyta</taxon>
        <taxon>Spermatophyta</taxon>
        <taxon>Magnoliopsida</taxon>
        <taxon>eudicotyledons</taxon>
        <taxon>Gunneridae</taxon>
        <taxon>Pentapetalae</taxon>
        <taxon>rosids</taxon>
        <taxon>fabids</taxon>
        <taxon>Fabales</taxon>
        <taxon>Fabaceae</taxon>
        <taxon>Cercidoideae</taxon>
        <taxon>Cercideae</taxon>
        <taxon>Bauhiniinae</taxon>
        <taxon>Bauhinia</taxon>
    </lineage>
</organism>
<sequence length="254" mass="29217">MASFGTHLSLFFLLALLLSPQIQAREGKFYSLFSHFTTKEPQVVLEKAKTPAPAQAPTTTMATEPALAPEFSSVAPGPAPEAFFVDKGDGYGLYGTDPTEYSPTKETPTSYTNFENELLNEDLNGESYKKGYPKFPPPRQSNYNNEMLYRNNYDSYGYKKNYVDNSYSNNAYDQYHVNHNNQLNNGKREGMSDTRFVENGRYYHDVNNENVKGYESRSGNTENEFGYFDKNKYPNEYNTMEEYEKEQQSQRYIP</sequence>
<dbReference type="EMBL" id="CM039432">
    <property type="protein sequence ID" value="KAI4333921.1"/>
    <property type="molecule type" value="Genomic_DNA"/>
</dbReference>
<comment type="caution">
    <text evidence="1">The sequence shown here is derived from an EMBL/GenBank/DDBJ whole genome shotgun (WGS) entry which is preliminary data.</text>
</comment>
<protein>
    <submittedName>
        <fullName evidence="1">Uncharacterized protein</fullName>
    </submittedName>
</protein>
<proteinExistence type="predicted"/>
<evidence type="ECO:0000313" key="2">
    <source>
        <dbReference type="Proteomes" id="UP000828941"/>
    </source>
</evidence>
<evidence type="ECO:0000313" key="1">
    <source>
        <dbReference type="EMBL" id="KAI4333921.1"/>
    </source>
</evidence>
<reference evidence="1 2" key="1">
    <citation type="journal article" date="2022" name="DNA Res.">
        <title>Chromosomal-level genome assembly of the orchid tree Bauhinia variegata (Leguminosae; Cercidoideae) supports the allotetraploid origin hypothesis of Bauhinia.</title>
        <authorList>
            <person name="Zhong Y."/>
            <person name="Chen Y."/>
            <person name="Zheng D."/>
            <person name="Pang J."/>
            <person name="Liu Y."/>
            <person name="Luo S."/>
            <person name="Meng S."/>
            <person name="Qian L."/>
            <person name="Wei D."/>
            <person name="Dai S."/>
            <person name="Zhou R."/>
        </authorList>
    </citation>
    <scope>NUCLEOTIDE SEQUENCE [LARGE SCALE GENOMIC DNA]</scope>
    <source>
        <strain evidence="1">BV-YZ2020</strain>
    </source>
</reference>
<name>A0ACB9NCG8_BAUVA</name>
<accession>A0ACB9NCG8</accession>